<keyword evidence="2" id="KW-0812">Transmembrane</keyword>
<dbReference type="GO" id="GO:0004383">
    <property type="term" value="F:guanylate cyclase activity"/>
    <property type="evidence" value="ECO:0007669"/>
    <property type="project" value="TreeGrafter"/>
</dbReference>
<dbReference type="GO" id="GO:0008074">
    <property type="term" value="C:guanylate cyclase complex, soluble"/>
    <property type="evidence" value="ECO:0007669"/>
    <property type="project" value="TreeGrafter"/>
</dbReference>
<dbReference type="Gene3D" id="3.30.70.1230">
    <property type="entry name" value="Nucleotide cyclase"/>
    <property type="match status" value="1"/>
</dbReference>
<dbReference type="CDD" id="cd07302">
    <property type="entry name" value="CHD"/>
    <property type="match status" value="1"/>
</dbReference>
<feature type="domain" description="Guanylate cyclase" evidence="3">
    <location>
        <begin position="374"/>
        <end position="502"/>
    </location>
</feature>
<dbReference type="Pfam" id="PF00211">
    <property type="entry name" value="Guanylate_cyc"/>
    <property type="match status" value="1"/>
</dbReference>
<feature type="region of interest" description="Disordered" evidence="1">
    <location>
        <begin position="528"/>
        <end position="548"/>
    </location>
</feature>
<sequence length="582" mass="67205">MRTEGRLSHDFHYVLRASAEHRNAEPLGYNRYLSAGLRTSFFTDELEAEWFRWHHTHAVCYKMANRIDKHVLALLAISAVDVVRFEYLAHFVEHPFTPHKVYGENTGFGAFGEYGWVRLPVFLMCRGLCYIMLSWWQRRADAGIRRQGRSAKTFLNRDGWLLAKPRQVELLLLCSCCIYGLLFFVSYDAVSNVNKDWLLVKYLNESSSNTQIPTWNRLESFKGEIASVTRATNINSCLFFIVFYIIAALHPFGFWHSVWFFVLGTSLLRLARLEFWYNSVTLAGDRQIWVTSFPLYYTRSSAYNFDIVLLMHAYTAWGLEWDSRARFKALRVLEQTRTRANGFLERLMPKNVVEEIRNLPAQAPPPSHPFRRATIAQSDLVGFTKLSATKKPREVVDMMSDLFGRFDDLTDRRDIWKVETVGDAYIAGQADPQMTQHHSAINVVLFARDMVSAVDAWAHERGFSVRCRVGVHFGRCIGGIVGKSRQRYHLFGHLIRVLEVLEATCFEGRVQVSQACRNEVLRQLRDEKPQEAAEIDDPENWEVREPTAEGELVTSKGEVHYFEEVDGAPCLVTFRPRLDSEI</sequence>
<evidence type="ECO:0000313" key="4">
    <source>
        <dbReference type="EMBL" id="CAD9535393.1"/>
    </source>
</evidence>
<feature type="transmembrane region" description="Helical" evidence="2">
    <location>
        <begin position="71"/>
        <end position="92"/>
    </location>
</feature>
<dbReference type="SUPFAM" id="SSF55073">
    <property type="entry name" value="Nucleotide cyclase"/>
    <property type="match status" value="1"/>
</dbReference>
<dbReference type="PROSITE" id="PS50125">
    <property type="entry name" value="GUANYLATE_CYCLASE_2"/>
    <property type="match status" value="1"/>
</dbReference>
<dbReference type="SMART" id="SM00044">
    <property type="entry name" value="CYCc"/>
    <property type="match status" value="1"/>
</dbReference>
<gene>
    <name evidence="4" type="ORF">BRAN1462_LOCUS13986</name>
</gene>
<keyword evidence="2" id="KW-1133">Transmembrane helix</keyword>
<accession>A0A6U6K5V0</accession>
<dbReference type="InterPro" id="IPR001054">
    <property type="entry name" value="A/G_cyclase"/>
</dbReference>
<evidence type="ECO:0000259" key="3">
    <source>
        <dbReference type="PROSITE" id="PS50125"/>
    </source>
</evidence>
<dbReference type="AlphaFoldDB" id="A0A6U6K5V0"/>
<evidence type="ECO:0000256" key="1">
    <source>
        <dbReference type="SAM" id="MobiDB-lite"/>
    </source>
</evidence>
<dbReference type="GO" id="GO:0070482">
    <property type="term" value="P:response to oxygen levels"/>
    <property type="evidence" value="ECO:0007669"/>
    <property type="project" value="TreeGrafter"/>
</dbReference>
<name>A0A6U6K5V0_9DINO</name>
<organism evidence="4">
    <name type="scientific">Zooxanthella nutricula</name>
    <dbReference type="NCBI Taxonomy" id="1333877"/>
    <lineage>
        <taxon>Eukaryota</taxon>
        <taxon>Sar</taxon>
        <taxon>Alveolata</taxon>
        <taxon>Dinophyceae</taxon>
        <taxon>Peridiniales</taxon>
        <taxon>Peridiniales incertae sedis</taxon>
        <taxon>Zooxanthella</taxon>
    </lineage>
</organism>
<dbReference type="PANTHER" id="PTHR45655:SF13">
    <property type="entry name" value="SOLUBLE GUANYLATE CYCLASE GCY-32-RELATED"/>
    <property type="match status" value="1"/>
</dbReference>
<feature type="transmembrane region" description="Helical" evidence="2">
    <location>
        <begin position="116"/>
        <end position="136"/>
    </location>
</feature>
<dbReference type="PANTHER" id="PTHR45655">
    <property type="entry name" value="GUANYLATE CYCLASE SOLUBLE SUBUNIT BETA-2"/>
    <property type="match status" value="1"/>
</dbReference>
<protein>
    <recommendedName>
        <fullName evidence="3">Guanylate cyclase domain-containing protein</fullName>
    </recommendedName>
</protein>
<keyword evidence="2" id="KW-0472">Membrane</keyword>
<dbReference type="GO" id="GO:0019934">
    <property type="term" value="P:cGMP-mediated signaling"/>
    <property type="evidence" value="ECO:0007669"/>
    <property type="project" value="TreeGrafter"/>
</dbReference>
<proteinExistence type="predicted"/>
<dbReference type="InterPro" id="IPR029787">
    <property type="entry name" value="Nucleotide_cyclase"/>
</dbReference>
<dbReference type="EMBL" id="HBGW01022117">
    <property type="protein sequence ID" value="CAD9535393.1"/>
    <property type="molecule type" value="Transcribed_RNA"/>
</dbReference>
<feature type="transmembrane region" description="Helical" evidence="2">
    <location>
        <begin position="238"/>
        <end position="263"/>
    </location>
</feature>
<reference evidence="4" key="1">
    <citation type="submission" date="2021-01" db="EMBL/GenBank/DDBJ databases">
        <authorList>
            <person name="Corre E."/>
            <person name="Pelletier E."/>
            <person name="Niang G."/>
            <person name="Scheremetjew M."/>
            <person name="Finn R."/>
            <person name="Kale V."/>
            <person name="Holt S."/>
            <person name="Cochrane G."/>
            <person name="Meng A."/>
            <person name="Brown T."/>
            <person name="Cohen L."/>
        </authorList>
    </citation>
    <scope>NUCLEOTIDE SEQUENCE</scope>
    <source>
        <strain evidence="4">RCC3387</strain>
    </source>
</reference>
<evidence type="ECO:0000256" key="2">
    <source>
        <dbReference type="SAM" id="Phobius"/>
    </source>
</evidence>